<dbReference type="SUPFAM" id="SSF58113">
    <property type="entry name" value="Apolipoprotein A-I"/>
    <property type="match status" value="1"/>
</dbReference>
<evidence type="ECO:0000313" key="2">
    <source>
        <dbReference type="Proteomes" id="UP000265715"/>
    </source>
</evidence>
<evidence type="ECO:0000313" key="1">
    <source>
        <dbReference type="EMBL" id="RIH81853.1"/>
    </source>
</evidence>
<organism evidence="1 2">
    <name type="scientific">Calidithermus terrae</name>
    <dbReference type="NCBI Taxonomy" id="1408545"/>
    <lineage>
        <taxon>Bacteria</taxon>
        <taxon>Thermotogati</taxon>
        <taxon>Deinococcota</taxon>
        <taxon>Deinococci</taxon>
        <taxon>Thermales</taxon>
        <taxon>Thermaceae</taxon>
        <taxon>Calidithermus</taxon>
    </lineage>
</organism>
<name>A0A399EE90_9DEIN</name>
<dbReference type="Gene3D" id="1.20.120.20">
    <property type="entry name" value="Apolipoprotein"/>
    <property type="match status" value="1"/>
</dbReference>
<gene>
    <name evidence="1" type="ORF">Mterra_02926</name>
</gene>
<proteinExistence type="predicted"/>
<dbReference type="EMBL" id="QXDL01000146">
    <property type="protein sequence ID" value="RIH81853.1"/>
    <property type="molecule type" value="Genomic_DNA"/>
</dbReference>
<dbReference type="Proteomes" id="UP000265715">
    <property type="component" value="Unassembled WGS sequence"/>
</dbReference>
<accession>A0A399EE90</accession>
<protein>
    <submittedName>
        <fullName evidence="1">Uncharacterized protein</fullName>
    </submittedName>
</protein>
<comment type="caution">
    <text evidence="1">The sequence shown here is derived from an EMBL/GenBank/DDBJ whole genome shotgun (WGS) entry which is preliminary data.</text>
</comment>
<keyword evidence="2" id="KW-1185">Reference proteome</keyword>
<reference evidence="1 2" key="1">
    <citation type="submission" date="2018-08" db="EMBL/GenBank/DDBJ databases">
        <title>Meiothermus terrae DSM 26712 genome sequencing project.</title>
        <authorList>
            <person name="Da Costa M.S."/>
            <person name="Albuquerque L."/>
            <person name="Raposo P."/>
            <person name="Froufe H.J.C."/>
            <person name="Barroso C.S."/>
            <person name="Egas C."/>
        </authorList>
    </citation>
    <scope>NUCLEOTIDE SEQUENCE [LARGE SCALE GENOMIC DNA]</scope>
    <source>
        <strain evidence="1 2">DSM 26712</strain>
    </source>
</reference>
<sequence length="186" mass="20171">MSPEQEVEAAKERLRTSLRRVSEELGRGVDEAQQRVVGTAQELQERLLSTLSQATSQVQDTAGNLTAEIEDLFHKPVEAVRQRPYEAVATSLLAGAIVGYLTSRPAPADGATAAAHGEARAATSPRTSLLSGLVAGGVGKTVWDVVQKEYLTPENIRYWLDGLLAPRRPRREGSWTEGSSSSWHSH</sequence>
<dbReference type="AlphaFoldDB" id="A0A399EE90"/>